<evidence type="ECO:0000259" key="1">
    <source>
        <dbReference type="PROSITE" id="PS50933"/>
    </source>
</evidence>
<dbReference type="PROSITE" id="PS51257">
    <property type="entry name" value="PROKAR_LIPOPROTEIN"/>
    <property type="match status" value="1"/>
</dbReference>
<dbReference type="AlphaFoldDB" id="A0A368JMR8"/>
<dbReference type="SMART" id="SM00754">
    <property type="entry name" value="CHRD"/>
    <property type="match status" value="1"/>
</dbReference>
<feature type="domain" description="CHRD" evidence="1">
    <location>
        <begin position="33"/>
        <end position="151"/>
    </location>
</feature>
<dbReference type="Pfam" id="PF07452">
    <property type="entry name" value="CHRD"/>
    <property type="match status" value="1"/>
</dbReference>
<name>A0A368JMR8_9BACT</name>
<dbReference type="InterPro" id="IPR010895">
    <property type="entry name" value="CHRD"/>
</dbReference>
<gene>
    <name evidence="2" type="ORF">DUE52_13735</name>
</gene>
<dbReference type="RefSeq" id="WP_114406586.1">
    <property type="nucleotide sequence ID" value="NZ_QOWE01000010.1"/>
</dbReference>
<dbReference type="Proteomes" id="UP000253383">
    <property type="component" value="Unassembled WGS sequence"/>
</dbReference>
<keyword evidence="3" id="KW-1185">Reference proteome</keyword>
<sequence length="151" mass="15809">MKRTFAYLMTAFVAAALTVTSCSPIKDAPDKNDTVEFVATLNGAQEVPGNASAATGTMTGTYNKAAKELSYTINYTGITPTAGHIHLAPGGPGTNGGVIIPFASLTSPISGKSTLNQVQENALMEGRLYANLHTALFPAGEIRGNIMRKEF</sequence>
<evidence type="ECO:0000313" key="3">
    <source>
        <dbReference type="Proteomes" id="UP000253383"/>
    </source>
</evidence>
<protein>
    <submittedName>
        <fullName evidence="2">CHRD domain-containing protein</fullName>
    </submittedName>
</protein>
<accession>A0A368JMR8</accession>
<dbReference type="EMBL" id="QOWE01000010">
    <property type="protein sequence ID" value="RCR68947.1"/>
    <property type="molecule type" value="Genomic_DNA"/>
</dbReference>
<reference evidence="2 3" key="1">
    <citation type="submission" date="2018-07" db="EMBL/GenBank/DDBJ databases">
        <title>Genome analysis of Larkinella rosea.</title>
        <authorList>
            <person name="Zhou Z."/>
            <person name="Wang G."/>
        </authorList>
    </citation>
    <scope>NUCLEOTIDE SEQUENCE [LARGE SCALE GENOMIC DNA]</scope>
    <source>
        <strain evidence="3">zzj9</strain>
    </source>
</reference>
<proteinExistence type="predicted"/>
<organism evidence="2 3">
    <name type="scientific">Larkinella punicea</name>
    <dbReference type="NCBI Taxonomy" id="2315727"/>
    <lineage>
        <taxon>Bacteria</taxon>
        <taxon>Pseudomonadati</taxon>
        <taxon>Bacteroidota</taxon>
        <taxon>Cytophagia</taxon>
        <taxon>Cytophagales</taxon>
        <taxon>Spirosomataceae</taxon>
        <taxon>Larkinella</taxon>
    </lineage>
</organism>
<dbReference type="OrthoDB" id="571052at2"/>
<dbReference type="PROSITE" id="PS50933">
    <property type="entry name" value="CHRD"/>
    <property type="match status" value="1"/>
</dbReference>
<evidence type="ECO:0000313" key="2">
    <source>
        <dbReference type="EMBL" id="RCR68947.1"/>
    </source>
</evidence>
<comment type="caution">
    <text evidence="2">The sequence shown here is derived from an EMBL/GenBank/DDBJ whole genome shotgun (WGS) entry which is preliminary data.</text>
</comment>